<protein>
    <submittedName>
        <fullName evidence="2">Uncharacterized protein</fullName>
    </submittedName>
</protein>
<evidence type="ECO:0000313" key="2">
    <source>
        <dbReference type="EMBL" id="KAI9271560.1"/>
    </source>
</evidence>
<proteinExistence type="predicted"/>
<sequence length="201" mass="23673">MNLSKRLSSSLSKRDGIQRSISTQHKIRALENFEEVLRQRKILMGRYWAENSKKYREAYIQAQEYTLSKTKAKLKSIIVGKTVLQDQLHRTTNLCHRICNDLGRPQDCRQYNDVCNLNSDFWNFTTNLISFKLLREYMNKCCAIEERKIMRGVVVPGSEYLEEITNLSGVIDEVEREVVEEEKNKNEDEDEDEQGKNNMKR</sequence>
<keyword evidence="3" id="KW-1185">Reference proteome</keyword>
<comment type="caution">
    <text evidence="2">The sequence shown here is derived from an EMBL/GenBank/DDBJ whole genome shotgun (WGS) entry which is preliminary data.</text>
</comment>
<reference evidence="2" key="1">
    <citation type="journal article" date="2022" name="IScience">
        <title>Evolution of zygomycete secretomes and the origins of terrestrial fungal ecologies.</title>
        <authorList>
            <person name="Chang Y."/>
            <person name="Wang Y."/>
            <person name="Mondo S."/>
            <person name="Ahrendt S."/>
            <person name="Andreopoulos W."/>
            <person name="Barry K."/>
            <person name="Beard J."/>
            <person name="Benny G.L."/>
            <person name="Blankenship S."/>
            <person name="Bonito G."/>
            <person name="Cuomo C."/>
            <person name="Desiro A."/>
            <person name="Gervers K.A."/>
            <person name="Hundley H."/>
            <person name="Kuo A."/>
            <person name="LaButti K."/>
            <person name="Lang B.F."/>
            <person name="Lipzen A."/>
            <person name="O'Donnell K."/>
            <person name="Pangilinan J."/>
            <person name="Reynolds N."/>
            <person name="Sandor L."/>
            <person name="Smith M.E."/>
            <person name="Tsang A."/>
            <person name="Grigoriev I.V."/>
            <person name="Stajich J.E."/>
            <person name="Spatafora J.W."/>
        </authorList>
    </citation>
    <scope>NUCLEOTIDE SEQUENCE</scope>
    <source>
        <strain evidence="2">RSA 2281</strain>
    </source>
</reference>
<evidence type="ECO:0000313" key="3">
    <source>
        <dbReference type="Proteomes" id="UP001209540"/>
    </source>
</evidence>
<evidence type="ECO:0000256" key="1">
    <source>
        <dbReference type="SAM" id="MobiDB-lite"/>
    </source>
</evidence>
<dbReference type="Proteomes" id="UP001209540">
    <property type="component" value="Unassembled WGS sequence"/>
</dbReference>
<reference evidence="2" key="2">
    <citation type="submission" date="2023-02" db="EMBL/GenBank/DDBJ databases">
        <authorList>
            <consortium name="DOE Joint Genome Institute"/>
            <person name="Mondo S.J."/>
            <person name="Chang Y."/>
            <person name="Wang Y."/>
            <person name="Ahrendt S."/>
            <person name="Andreopoulos W."/>
            <person name="Barry K."/>
            <person name="Beard J."/>
            <person name="Benny G.L."/>
            <person name="Blankenship S."/>
            <person name="Bonito G."/>
            <person name="Cuomo C."/>
            <person name="Desiro A."/>
            <person name="Gervers K.A."/>
            <person name="Hundley H."/>
            <person name="Kuo A."/>
            <person name="LaButti K."/>
            <person name="Lang B.F."/>
            <person name="Lipzen A."/>
            <person name="O'Donnell K."/>
            <person name="Pangilinan J."/>
            <person name="Reynolds N."/>
            <person name="Sandor L."/>
            <person name="Smith M.W."/>
            <person name="Tsang A."/>
            <person name="Grigoriev I.V."/>
            <person name="Stajich J.E."/>
            <person name="Spatafora J.W."/>
        </authorList>
    </citation>
    <scope>NUCLEOTIDE SEQUENCE</scope>
    <source>
        <strain evidence="2">RSA 2281</strain>
    </source>
</reference>
<name>A0AAD5KHX1_9FUNG</name>
<dbReference type="AlphaFoldDB" id="A0AAD5KHX1"/>
<gene>
    <name evidence="2" type="ORF">BDA99DRAFT_594597</name>
</gene>
<organism evidence="2 3">
    <name type="scientific">Phascolomyces articulosus</name>
    <dbReference type="NCBI Taxonomy" id="60185"/>
    <lineage>
        <taxon>Eukaryota</taxon>
        <taxon>Fungi</taxon>
        <taxon>Fungi incertae sedis</taxon>
        <taxon>Mucoromycota</taxon>
        <taxon>Mucoromycotina</taxon>
        <taxon>Mucoromycetes</taxon>
        <taxon>Mucorales</taxon>
        <taxon>Lichtheimiaceae</taxon>
        <taxon>Phascolomyces</taxon>
    </lineage>
</organism>
<feature type="region of interest" description="Disordered" evidence="1">
    <location>
        <begin position="178"/>
        <end position="201"/>
    </location>
</feature>
<accession>A0AAD5KHX1</accession>
<dbReference type="EMBL" id="JAIXMP010000006">
    <property type="protein sequence ID" value="KAI9271560.1"/>
    <property type="molecule type" value="Genomic_DNA"/>
</dbReference>